<dbReference type="RefSeq" id="WP_089844837.1">
    <property type="nucleotide sequence ID" value="NZ_FNEJ01000004.1"/>
</dbReference>
<evidence type="ECO:0000313" key="6">
    <source>
        <dbReference type="EMBL" id="SDI39797.1"/>
    </source>
</evidence>
<evidence type="ECO:0000256" key="1">
    <source>
        <dbReference type="ARBA" id="ARBA00023015"/>
    </source>
</evidence>
<dbReference type="GO" id="GO:0003677">
    <property type="term" value="F:DNA binding"/>
    <property type="evidence" value="ECO:0007669"/>
    <property type="project" value="UniProtKB-KW"/>
</dbReference>
<keyword evidence="2" id="KW-0238">DNA-binding</keyword>
<sequence>MQDYIVESVDKAIDLLMAVARKPNIGVTELAKKTGVTKSRAFRLLHTMEQRKIIKRTSESTYGLGEAMLVLGITASTQTDVIRLATPILEELCQRVNETVQLRIVDGLDALCIAKAEPSRDLRVHANVGRRRPLYAGSPKCLLAFQPQEFIDRCVPLKPPALTAHTPKSRAVILEELIKIRRQGYCVSRGEVSDHQVSCAAPVFALDNSVVATIHVVAPAFRIRESELEHIIRIATSAAQRLSRALGWSEEETAV</sequence>
<evidence type="ECO:0000259" key="5">
    <source>
        <dbReference type="PROSITE" id="PS51078"/>
    </source>
</evidence>
<dbReference type="InterPro" id="IPR029016">
    <property type="entry name" value="GAF-like_dom_sf"/>
</dbReference>
<evidence type="ECO:0000259" key="4">
    <source>
        <dbReference type="PROSITE" id="PS51077"/>
    </source>
</evidence>
<name>A0A1G8K8W4_9RHOB</name>
<dbReference type="SUPFAM" id="SSF55781">
    <property type="entry name" value="GAF domain-like"/>
    <property type="match status" value="1"/>
</dbReference>
<organism evidence="6 7">
    <name type="scientific">Salipiger marinus</name>
    <dbReference type="NCBI Taxonomy" id="555512"/>
    <lineage>
        <taxon>Bacteria</taxon>
        <taxon>Pseudomonadati</taxon>
        <taxon>Pseudomonadota</taxon>
        <taxon>Alphaproteobacteria</taxon>
        <taxon>Rhodobacterales</taxon>
        <taxon>Roseobacteraceae</taxon>
        <taxon>Salipiger</taxon>
    </lineage>
</organism>
<dbReference type="Gene3D" id="3.30.450.40">
    <property type="match status" value="1"/>
</dbReference>
<keyword evidence="3" id="KW-0804">Transcription</keyword>
<proteinExistence type="predicted"/>
<dbReference type="GO" id="GO:0045892">
    <property type="term" value="P:negative regulation of DNA-templated transcription"/>
    <property type="evidence" value="ECO:0007669"/>
    <property type="project" value="TreeGrafter"/>
</dbReference>
<dbReference type="Gene3D" id="1.10.10.10">
    <property type="entry name" value="Winged helix-like DNA-binding domain superfamily/Winged helix DNA-binding domain"/>
    <property type="match status" value="1"/>
</dbReference>
<dbReference type="InterPro" id="IPR036390">
    <property type="entry name" value="WH_DNA-bd_sf"/>
</dbReference>
<keyword evidence="7" id="KW-1185">Reference proteome</keyword>
<dbReference type="PROSITE" id="PS51077">
    <property type="entry name" value="HTH_ICLR"/>
    <property type="match status" value="1"/>
</dbReference>
<dbReference type="Pfam" id="PF09339">
    <property type="entry name" value="HTH_IclR"/>
    <property type="match status" value="1"/>
</dbReference>
<evidence type="ECO:0000313" key="7">
    <source>
        <dbReference type="Proteomes" id="UP000199093"/>
    </source>
</evidence>
<dbReference type="OrthoDB" id="8098267at2"/>
<protein>
    <submittedName>
        <fullName evidence="6">Transcriptional regulator, IclR family</fullName>
    </submittedName>
</protein>
<dbReference type="InterPro" id="IPR005471">
    <property type="entry name" value="Tscrpt_reg_IclR_N"/>
</dbReference>
<keyword evidence="1" id="KW-0805">Transcription regulation</keyword>
<dbReference type="SMART" id="SM00346">
    <property type="entry name" value="HTH_ICLR"/>
    <property type="match status" value="1"/>
</dbReference>
<dbReference type="PANTHER" id="PTHR30136:SF24">
    <property type="entry name" value="HTH-TYPE TRANSCRIPTIONAL REPRESSOR ALLR"/>
    <property type="match status" value="1"/>
</dbReference>
<dbReference type="SUPFAM" id="SSF46785">
    <property type="entry name" value="Winged helix' DNA-binding domain"/>
    <property type="match status" value="1"/>
</dbReference>
<dbReference type="AlphaFoldDB" id="A0A1G8K8W4"/>
<gene>
    <name evidence="6" type="ORF">SAMN04487993_100492</name>
</gene>
<evidence type="ECO:0000256" key="3">
    <source>
        <dbReference type="ARBA" id="ARBA00023163"/>
    </source>
</evidence>
<evidence type="ECO:0000256" key="2">
    <source>
        <dbReference type="ARBA" id="ARBA00023125"/>
    </source>
</evidence>
<dbReference type="InterPro" id="IPR014757">
    <property type="entry name" value="Tscrpt_reg_IclR_C"/>
</dbReference>
<reference evidence="6 7" key="1">
    <citation type="submission" date="2016-10" db="EMBL/GenBank/DDBJ databases">
        <authorList>
            <person name="de Groot N.N."/>
        </authorList>
    </citation>
    <scope>NUCLEOTIDE SEQUENCE [LARGE SCALE GENOMIC DNA]</scope>
    <source>
        <strain evidence="6 7">DSM 26424</strain>
    </source>
</reference>
<dbReference type="Pfam" id="PF01614">
    <property type="entry name" value="IclR_C"/>
    <property type="match status" value="1"/>
</dbReference>
<dbReference type="GO" id="GO:0003700">
    <property type="term" value="F:DNA-binding transcription factor activity"/>
    <property type="evidence" value="ECO:0007669"/>
    <property type="project" value="TreeGrafter"/>
</dbReference>
<dbReference type="Proteomes" id="UP000199093">
    <property type="component" value="Unassembled WGS sequence"/>
</dbReference>
<dbReference type="PROSITE" id="PS51078">
    <property type="entry name" value="ICLR_ED"/>
    <property type="match status" value="1"/>
</dbReference>
<dbReference type="STRING" id="555512.SAMN04487993_100492"/>
<dbReference type="PANTHER" id="PTHR30136">
    <property type="entry name" value="HELIX-TURN-HELIX TRANSCRIPTIONAL REGULATOR, ICLR FAMILY"/>
    <property type="match status" value="1"/>
</dbReference>
<dbReference type="EMBL" id="FNEJ01000004">
    <property type="protein sequence ID" value="SDI39797.1"/>
    <property type="molecule type" value="Genomic_DNA"/>
</dbReference>
<dbReference type="InterPro" id="IPR050707">
    <property type="entry name" value="HTH_MetabolicPath_Reg"/>
</dbReference>
<accession>A0A1G8K8W4</accession>
<feature type="domain" description="HTH iclR-type" evidence="4">
    <location>
        <begin position="6"/>
        <end position="66"/>
    </location>
</feature>
<dbReference type="InterPro" id="IPR036388">
    <property type="entry name" value="WH-like_DNA-bd_sf"/>
</dbReference>
<feature type="domain" description="IclR-ED" evidence="5">
    <location>
        <begin position="67"/>
        <end position="248"/>
    </location>
</feature>